<organism evidence="1 2">
    <name type="scientific">Canavalia gladiata</name>
    <name type="common">Sword bean</name>
    <name type="synonym">Dolichos gladiatus</name>
    <dbReference type="NCBI Taxonomy" id="3824"/>
    <lineage>
        <taxon>Eukaryota</taxon>
        <taxon>Viridiplantae</taxon>
        <taxon>Streptophyta</taxon>
        <taxon>Embryophyta</taxon>
        <taxon>Tracheophyta</taxon>
        <taxon>Spermatophyta</taxon>
        <taxon>Magnoliopsida</taxon>
        <taxon>eudicotyledons</taxon>
        <taxon>Gunneridae</taxon>
        <taxon>Pentapetalae</taxon>
        <taxon>rosids</taxon>
        <taxon>fabids</taxon>
        <taxon>Fabales</taxon>
        <taxon>Fabaceae</taxon>
        <taxon>Papilionoideae</taxon>
        <taxon>50 kb inversion clade</taxon>
        <taxon>NPAAA clade</taxon>
        <taxon>indigoferoid/millettioid clade</taxon>
        <taxon>Phaseoleae</taxon>
        <taxon>Canavalia</taxon>
    </lineage>
</organism>
<dbReference type="AlphaFoldDB" id="A0AAN9JSK7"/>
<comment type="caution">
    <text evidence="1">The sequence shown here is derived from an EMBL/GenBank/DDBJ whole genome shotgun (WGS) entry which is preliminary data.</text>
</comment>
<accession>A0AAN9JSK7</accession>
<evidence type="ECO:0000313" key="1">
    <source>
        <dbReference type="EMBL" id="KAK7304725.1"/>
    </source>
</evidence>
<proteinExistence type="predicted"/>
<evidence type="ECO:0000313" key="2">
    <source>
        <dbReference type="Proteomes" id="UP001367508"/>
    </source>
</evidence>
<keyword evidence="2" id="KW-1185">Reference proteome</keyword>
<protein>
    <submittedName>
        <fullName evidence="1">Uncharacterized protein</fullName>
    </submittedName>
</protein>
<dbReference type="Proteomes" id="UP001367508">
    <property type="component" value="Unassembled WGS sequence"/>
</dbReference>
<sequence>MSSTMVLYGSHSLWRSLNCTLCCAMHMIGFFGYFQEFGVNTLREEKENQKKLFCIAPCMFQECESLQVPLQVGKMELQELPFSYFLPFLTFASPYG</sequence>
<dbReference type="EMBL" id="JAYMYQ010000011">
    <property type="protein sequence ID" value="KAK7304725.1"/>
    <property type="molecule type" value="Genomic_DNA"/>
</dbReference>
<name>A0AAN9JSK7_CANGL</name>
<reference evidence="1 2" key="1">
    <citation type="submission" date="2024-01" db="EMBL/GenBank/DDBJ databases">
        <title>The genomes of 5 underutilized Papilionoideae crops provide insights into root nodulation and disease resistanc.</title>
        <authorList>
            <person name="Jiang F."/>
        </authorList>
    </citation>
    <scope>NUCLEOTIDE SEQUENCE [LARGE SCALE GENOMIC DNA]</scope>
    <source>
        <strain evidence="1">LVBAO_FW01</strain>
        <tissue evidence="1">Leaves</tissue>
    </source>
</reference>
<gene>
    <name evidence="1" type="ORF">VNO77_42612</name>
</gene>